<dbReference type="AlphaFoldDB" id="A0A931PWF2"/>
<organism evidence="2 3">
    <name type="scientific">Fimbriimonas ginsengisoli</name>
    <dbReference type="NCBI Taxonomy" id="1005039"/>
    <lineage>
        <taxon>Bacteria</taxon>
        <taxon>Bacillati</taxon>
        <taxon>Armatimonadota</taxon>
        <taxon>Fimbriimonadia</taxon>
        <taxon>Fimbriimonadales</taxon>
        <taxon>Fimbriimonadaceae</taxon>
        <taxon>Fimbriimonas</taxon>
    </lineage>
</organism>
<evidence type="ECO:0000313" key="2">
    <source>
        <dbReference type="EMBL" id="MBI1757260.1"/>
    </source>
</evidence>
<feature type="chain" id="PRO_5036724014" evidence="1">
    <location>
        <begin position="18"/>
        <end position="91"/>
    </location>
</feature>
<keyword evidence="1" id="KW-0732">Signal</keyword>
<reference evidence="2" key="1">
    <citation type="submission" date="2020-07" db="EMBL/GenBank/DDBJ databases">
        <title>Huge and variable diversity of episymbiotic CPR bacteria and DPANN archaea in groundwater ecosystems.</title>
        <authorList>
            <person name="He C.Y."/>
            <person name="Keren R."/>
            <person name="Whittaker M."/>
            <person name="Farag I.F."/>
            <person name="Doudna J."/>
            <person name="Cate J.H.D."/>
            <person name="Banfield J.F."/>
        </authorList>
    </citation>
    <scope>NUCLEOTIDE SEQUENCE</scope>
    <source>
        <strain evidence="2">NC_groundwater_17_Pr7_B-0.1um_64_12</strain>
    </source>
</reference>
<feature type="signal peptide" evidence="1">
    <location>
        <begin position="1"/>
        <end position="17"/>
    </location>
</feature>
<dbReference type="EMBL" id="JACOSL010000057">
    <property type="protein sequence ID" value="MBI1757260.1"/>
    <property type="molecule type" value="Genomic_DNA"/>
</dbReference>
<name>A0A931PWF2_FIMGI</name>
<gene>
    <name evidence="2" type="ORF">HYR64_09160</name>
</gene>
<comment type="caution">
    <text evidence="2">The sequence shown here is derived from an EMBL/GenBank/DDBJ whole genome shotgun (WGS) entry which is preliminary data.</text>
</comment>
<accession>A0A931PWF2</accession>
<protein>
    <submittedName>
        <fullName evidence="2">Uncharacterized protein</fullName>
    </submittedName>
</protein>
<proteinExistence type="predicted"/>
<sequence>MARCVALAFVVAATFMASSLVGHVAAERARREAIEATTRLRIARKAEAMLAERVEGISNLAAIQSWAASNGYQPREVVPRAAAKRMLVASR</sequence>
<dbReference type="Proteomes" id="UP000727962">
    <property type="component" value="Unassembled WGS sequence"/>
</dbReference>
<evidence type="ECO:0000256" key="1">
    <source>
        <dbReference type="SAM" id="SignalP"/>
    </source>
</evidence>
<evidence type="ECO:0000313" key="3">
    <source>
        <dbReference type="Proteomes" id="UP000727962"/>
    </source>
</evidence>